<accession>Q2H1N9</accession>
<dbReference type="GO" id="GO:0001006">
    <property type="term" value="F:RNA polymerase III type 3 promoter sequence-specific DNA binding"/>
    <property type="evidence" value="ECO:0007669"/>
    <property type="project" value="TreeGrafter"/>
</dbReference>
<evidence type="ECO:0000256" key="7">
    <source>
        <dbReference type="ARBA" id="ARBA00023159"/>
    </source>
</evidence>
<dbReference type="FunFam" id="1.10.472.10:FF:000002">
    <property type="entry name" value="Transcription factor IIIB 90 kDa subunit"/>
    <property type="match status" value="1"/>
</dbReference>
<feature type="compositionally biased region" description="Low complexity" evidence="10">
    <location>
        <begin position="521"/>
        <end position="531"/>
    </location>
</feature>
<evidence type="ECO:0000256" key="2">
    <source>
        <dbReference type="ARBA" id="ARBA00010857"/>
    </source>
</evidence>
<feature type="region of interest" description="Disordered" evidence="10">
    <location>
        <begin position="507"/>
        <end position="565"/>
    </location>
</feature>
<dbReference type="GO" id="GO:0000995">
    <property type="term" value="F:RNA polymerase III general transcription initiation factor activity"/>
    <property type="evidence" value="ECO:0007669"/>
    <property type="project" value="TreeGrafter"/>
</dbReference>
<dbReference type="Proteomes" id="UP000001056">
    <property type="component" value="Unassembled WGS sequence"/>
</dbReference>
<dbReference type="InterPro" id="IPR036915">
    <property type="entry name" value="Cyclin-like_sf"/>
</dbReference>
<protein>
    <recommendedName>
        <fullName evidence="11">Cyclin-like domain-containing protein</fullName>
    </recommendedName>
</protein>
<evidence type="ECO:0000256" key="5">
    <source>
        <dbReference type="ARBA" id="ARBA00022833"/>
    </source>
</evidence>
<evidence type="ECO:0000313" key="12">
    <source>
        <dbReference type="EMBL" id="EAQ87688.1"/>
    </source>
</evidence>
<dbReference type="Gene3D" id="1.20.5.650">
    <property type="entry name" value="Single helix bin"/>
    <property type="match status" value="1"/>
</dbReference>
<dbReference type="FunCoup" id="Q2H1N9">
    <property type="interactions" value="406"/>
</dbReference>
<dbReference type="SUPFAM" id="SSF47954">
    <property type="entry name" value="Cyclin-like"/>
    <property type="match status" value="2"/>
</dbReference>
<dbReference type="GO" id="GO:0008270">
    <property type="term" value="F:zinc ion binding"/>
    <property type="evidence" value="ECO:0007669"/>
    <property type="project" value="UniProtKB-KW"/>
</dbReference>
<keyword evidence="6" id="KW-0805">Transcription regulation</keyword>
<comment type="subcellular location">
    <subcellularLocation>
        <location evidence="1">Nucleus</location>
    </subcellularLocation>
</comment>
<feature type="compositionally biased region" description="Acidic residues" evidence="10">
    <location>
        <begin position="395"/>
        <end position="410"/>
    </location>
</feature>
<feature type="compositionally biased region" description="Low complexity" evidence="10">
    <location>
        <begin position="668"/>
        <end position="719"/>
    </location>
</feature>
<evidence type="ECO:0000256" key="3">
    <source>
        <dbReference type="ARBA" id="ARBA00022723"/>
    </source>
</evidence>
<dbReference type="PANTHER" id="PTHR11618">
    <property type="entry name" value="TRANSCRIPTION INITIATION FACTOR IIB-RELATED"/>
    <property type="match status" value="1"/>
</dbReference>
<feature type="compositionally biased region" description="Polar residues" evidence="10">
    <location>
        <begin position="532"/>
        <end position="543"/>
    </location>
</feature>
<dbReference type="HOGENOM" id="CLU_010293_0_2_1"/>
<name>Q2H1N9_CHAGB</name>
<gene>
    <name evidence="12" type="ORF">CHGG_04307</name>
</gene>
<dbReference type="InParanoid" id="Q2H1N9"/>
<dbReference type="InterPro" id="IPR013150">
    <property type="entry name" value="TFIIB_cyclin"/>
</dbReference>
<feature type="region of interest" description="Disordered" evidence="10">
    <location>
        <begin position="424"/>
        <end position="491"/>
    </location>
</feature>
<feature type="region of interest" description="Disordered" evidence="10">
    <location>
        <begin position="395"/>
        <end position="414"/>
    </location>
</feature>
<dbReference type="GO" id="GO:0017025">
    <property type="term" value="F:TBP-class protein binding"/>
    <property type="evidence" value="ECO:0007669"/>
    <property type="project" value="InterPro"/>
</dbReference>
<comment type="similarity">
    <text evidence="2">Belongs to the TFIIB family.</text>
</comment>
<feature type="compositionally biased region" description="Acidic residues" evidence="10">
    <location>
        <begin position="731"/>
        <end position="775"/>
    </location>
</feature>
<dbReference type="Pfam" id="PF07741">
    <property type="entry name" value="BRF1"/>
    <property type="match status" value="1"/>
</dbReference>
<dbReference type="GeneID" id="4392493"/>
<evidence type="ECO:0000256" key="6">
    <source>
        <dbReference type="ARBA" id="ARBA00023015"/>
    </source>
</evidence>
<proteinExistence type="inferred from homology"/>
<feature type="compositionally biased region" description="Basic and acidic residues" evidence="10">
    <location>
        <begin position="27"/>
        <end position="39"/>
    </location>
</feature>
<dbReference type="Gene3D" id="1.10.472.10">
    <property type="entry name" value="Cyclin-like"/>
    <property type="match status" value="2"/>
</dbReference>
<dbReference type="GO" id="GO:0070897">
    <property type="term" value="P:transcription preinitiation complex assembly"/>
    <property type="evidence" value="ECO:0007669"/>
    <property type="project" value="InterPro"/>
</dbReference>
<dbReference type="OrthoDB" id="511529at2759"/>
<dbReference type="InterPro" id="IPR013763">
    <property type="entry name" value="Cyclin-like_dom"/>
</dbReference>
<reference evidence="13" key="1">
    <citation type="journal article" date="2015" name="Genome Announc.">
        <title>Draft genome sequence of the cellulolytic fungus Chaetomium globosum.</title>
        <authorList>
            <person name="Cuomo C.A."/>
            <person name="Untereiner W.A."/>
            <person name="Ma L.-J."/>
            <person name="Grabherr M."/>
            <person name="Birren B.W."/>
        </authorList>
    </citation>
    <scope>NUCLEOTIDE SEQUENCE [LARGE SCALE GENOMIC DNA]</scope>
    <source>
        <strain evidence="13">ATCC 6205 / CBS 148.51 / DSM 1962 / NBRC 6347 / NRRL 1970</strain>
    </source>
</reference>
<feature type="region of interest" description="Disordered" evidence="10">
    <location>
        <begin position="1"/>
        <end position="69"/>
    </location>
</feature>
<evidence type="ECO:0000256" key="8">
    <source>
        <dbReference type="ARBA" id="ARBA00023163"/>
    </source>
</evidence>
<keyword evidence="9" id="KW-0539">Nucleus</keyword>
<evidence type="ECO:0000259" key="11">
    <source>
        <dbReference type="SMART" id="SM00385"/>
    </source>
</evidence>
<feature type="region of interest" description="Disordered" evidence="10">
    <location>
        <begin position="321"/>
        <end position="366"/>
    </location>
</feature>
<keyword evidence="4" id="KW-0863">Zinc-finger</keyword>
<dbReference type="GO" id="GO:0000126">
    <property type="term" value="C:transcription factor TFIIIB complex"/>
    <property type="evidence" value="ECO:0007669"/>
    <property type="project" value="TreeGrafter"/>
</dbReference>
<dbReference type="InterPro" id="IPR011665">
    <property type="entry name" value="BRF1_TBP-bd_dom"/>
</dbReference>
<dbReference type="PANTHER" id="PTHR11618:SF4">
    <property type="entry name" value="TRANSCRIPTION FACTOR IIIB 90 KDA SUBUNIT"/>
    <property type="match status" value="1"/>
</dbReference>
<feature type="region of interest" description="Disordered" evidence="10">
    <location>
        <begin position="666"/>
        <end position="775"/>
    </location>
</feature>
<evidence type="ECO:0000256" key="10">
    <source>
        <dbReference type="SAM" id="MobiDB-lite"/>
    </source>
</evidence>
<evidence type="ECO:0000313" key="13">
    <source>
        <dbReference type="Proteomes" id="UP000001056"/>
    </source>
</evidence>
<feature type="compositionally biased region" description="Acidic residues" evidence="10">
    <location>
        <begin position="468"/>
        <end position="477"/>
    </location>
</feature>
<dbReference type="AlphaFoldDB" id="Q2H1N9"/>
<dbReference type="GO" id="GO:0005634">
    <property type="term" value="C:nucleus"/>
    <property type="evidence" value="ECO:0007669"/>
    <property type="project" value="UniProtKB-SubCell"/>
</dbReference>
<evidence type="ECO:0000256" key="9">
    <source>
        <dbReference type="ARBA" id="ARBA00023242"/>
    </source>
</evidence>
<feature type="region of interest" description="Disordered" evidence="10">
    <location>
        <begin position="608"/>
        <end position="641"/>
    </location>
</feature>
<organism evidence="12 13">
    <name type="scientific">Chaetomium globosum (strain ATCC 6205 / CBS 148.51 / DSM 1962 / NBRC 6347 / NRRL 1970)</name>
    <name type="common">Soil fungus</name>
    <dbReference type="NCBI Taxonomy" id="306901"/>
    <lineage>
        <taxon>Eukaryota</taxon>
        <taxon>Fungi</taxon>
        <taxon>Dikarya</taxon>
        <taxon>Ascomycota</taxon>
        <taxon>Pezizomycotina</taxon>
        <taxon>Sordariomycetes</taxon>
        <taxon>Sordariomycetidae</taxon>
        <taxon>Sordariales</taxon>
        <taxon>Chaetomiaceae</taxon>
        <taxon>Chaetomium</taxon>
    </lineage>
</organism>
<dbReference type="eggNOG" id="KOG1598">
    <property type="taxonomic scope" value="Eukaryota"/>
</dbReference>
<feature type="compositionally biased region" description="Polar residues" evidence="10">
    <location>
        <begin position="40"/>
        <end position="50"/>
    </location>
</feature>
<feature type="compositionally biased region" description="Polar residues" evidence="10">
    <location>
        <begin position="335"/>
        <end position="345"/>
    </location>
</feature>
<keyword evidence="13" id="KW-1185">Reference proteome</keyword>
<feature type="compositionally biased region" description="Basic residues" evidence="10">
    <location>
        <begin position="617"/>
        <end position="626"/>
    </location>
</feature>
<feature type="compositionally biased region" description="Basic and acidic residues" evidence="10">
    <location>
        <begin position="458"/>
        <end position="467"/>
    </location>
</feature>
<dbReference type="STRING" id="306901.Q2H1N9"/>
<sequence>MSSAPMIRAGGGSGKAKSKRKPNAIRRIMDHEQRVREKSVASSPSTNAPTVASARSVCKNPQCDKSDVRDGACQNCGRVVWESNIVAEVTFGESANGAAVVHGSYLAADQGGIRPTAGGLAFRRVAGAGASEARERSLREAKQLMNQFAHQLQIAPLVAEKAFQVYKFASNSNFIQGRRKNTVAAVCVYAVCRKEDNNKVMLIDLADIIKTDVFLLGRSYKDLLAALPDMKDGTKPIIIEDLIFRFATKLEFLHDTNKVALSAIRIAQRMRHDNITHGRRPAGICGAALIMAARAHNYRRTVREVVYIAKVTMTTLQELPPVPIDPALENGGASVETSGTSAQSAPPTPQAGDAPAPGVDKDGFAVPYRKPTQEDLTIANAATAEVDGQLEDLADEFGDSDDEEPEEVDPSSEMAMAAAQGIQIPGMENMKIKPREPVPGPEHGNNPPPSGDEANNQKPEKPVLRIDDEWELDENNLEQEMQGHLNDPVMIGASALVTRDIEQRREKETTAHANLPPAPALPEANAGEAPGQSSTETAAQPLTNGAAPSLTPQSNVSDDPIVHEDEFKDDPEVMFCKLSERDVLLKEMIWANHNKDYMRKVQQKIFEAKVLQNNPPKQKRSRARKPRIGEGQASPAGSATEAAQNMLRTRAISTKLDYSRMGNLFEFSKTGPGSTYGGTSSVGSRSAIPSDAGSDAGSDVGSDDANGVQTPTPAATAETPQERVARALAPPEEEEEEEQEDDNEFGGEEGFGEDTYEEEDFDPFGDNNGGEDFEE</sequence>
<feature type="domain" description="Cyclin-like" evidence="11">
    <location>
        <begin position="241"/>
        <end position="325"/>
    </location>
</feature>
<dbReference type="GO" id="GO:0097550">
    <property type="term" value="C:transcription preinitiation complex"/>
    <property type="evidence" value="ECO:0007669"/>
    <property type="project" value="TreeGrafter"/>
</dbReference>
<dbReference type="Pfam" id="PF00382">
    <property type="entry name" value="TFIIB"/>
    <property type="match status" value="2"/>
</dbReference>
<evidence type="ECO:0000256" key="1">
    <source>
        <dbReference type="ARBA" id="ARBA00004123"/>
    </source>
</evidence>
<dbReference type="VEuPathDB" id="FungiDB:CHGG_04307"/>
<keyword evidence="3" id="KW-0479">Metal-binding</keyword>
<keyword evidence="5" id="KW-0862">Zinc</keyword>
<dbReference type="SMART" id="SM00385">
    <property type="entry name" value="CYCLIN"/>
    <property type="match status" value="2"/>
</dbReference>
<dbReference type="OMA" id="EPPCKVM"/>
<keyword evidence="8" id="KW-0804">Transcription</keyword>
<feature type="domain" description="Cyclin-like" evidence="11">
    <location>
        <begin position="143"/>
        <end position="225"/>
    </location>
</feature>
<evidence type="ECO:0000256" key="4">
    <source>
        <dbReference type="ARBA" id="ARBA00022771"/>
    </source>
</evidence>
<dbReference type="RefSeq" id="XP_001223521.1">
    <property type="nucleotide sequence ID" value="XM_001223520.1"/>
</dbReference>
<dbReference type="InterPro" id="IPR000812">
    <property type="entry name" value="TFIIB"/>
</dbReference>
<dbReference type="EMBL" id="CH408032">
    <property type="protein sequence ID" value="EAQ87688.1"/>
    <property type="molecule type" value="Genomic_DNA"/>
</dbReference>
<keyword evidence="7" id="KW-0010">Activator</keyword>